<evidence type="ECO:0000313" key="3">
    <source>
        <dbReference type="Proteomes" id="UP000198793"/>
    </source>
</evidence>
<dbReference type="PANTHER" id="PTHR37844:SF2">
    <property type="entry name" value="SER_THR PROTEIN PHOSPHATASE SUPERFAMILY (AFU_ORTHOLOGUE AFUA_1G14840)"/>
    <property type="match status" value="1"/>
</dbReference>
<dbReference type="Pfam" id="PF00149">
    <property type="entry name" value="Metallophos"/>
    <property type="match status" value="1"/>
</dbReference>
<dbReference type="SUPFAM" id="SSF56300">
    <property type="entry name" value="Metallo-dependent phosphatases"/>
    <property type="match status" value="1"/>
</dbReference>
<proteinExistence type="predicted"/>
<organism evidence="2 3">
    <name type="scientific">Aureimonas jatrophae</name>
    <dbReference type="NCBI Taxonomy" id="1166073"/>
    <lineage>
        <taxon>Bacteria</taxon>
        <taxon>Pseudomonadati</taxon>
        <taxon>Pseudomonadota</taxon>
        <taxon>Alphaproteobacteria</taxon>
        <taxon>Hyphomicrobiales</taxon>
        <taxon>Aurantimonadaceae</taxon>
        <taxon>Aureimonas</taxon>
    </lineage>
</organism>
<protein>
    <submittedName>
        <fullName evidence="2">Predicted phosphoesterase</fullName>
    </submittedName>
</protein>
<name>A0A1H0M541_9HYPH</name>
<dbReference type="Proteomes" id="UP000198793">
    <property type="component" value="Unassembled WGS sequence"/>
</dbReference>
<dbReference type="InterPro" id="IPR004843">
    <property type="entry name" value="Calcineurin-like_PHP"/>
</dbReference>
<dbReference type="PANTHER" id="PTHR37844">
    <property type="entry name" value="SER/THR PROTEIN PHOSPHATASE SUPERFAMILY (AFU_ORTHOLOGUE AFUA_1G14840)"/>
    <property type="match status" value="1"/>
</dbReference>
<dbReference type="STRING" id="1166073.SAMN05192530_11273"/>
<sequence>MIRDGLRLLVVSDLHQGEGGVPYDPAAIRTPFDVVVVAGDCAGRLTSSLRWLGDRFAGTSVVYVPGNHDYYRDGRRDGFTMEDELDAGRELADRLGIHLLSDGEARAGGVRFLGATLWTDLRSGFHTDRSHAVGEARRGMNDYRLIHRRSSTRRSRRLSPIDTLAYHGRSREFLSHALASDRDVATVVVTHHAPSMRSLPDPTAALNQCYASDMDSLVGDWQPDLWIHGHVHVRADYRIGTTRVVCNPSGYRGETSGFDPGMILQAGRAGSDPDRY</sequence>
<feature type="domain" description="Calcineurin-like phosphoesterase" evidence="1">
    <location>
        <begin position="6"/>
        <end position="233"/>
    </location>
</feature>
<dbReference type="EMBL" id="FNIT01000012">
    <property type="protein sequence ID" value="SDO75568.1"/>
    <property type="molecule type" value="Genomic_DNA"/>
</dbReference>
<dbReference type="RefSeq" id="WP_244519727.1">
    <property type="nucleotide sequence ID" value="NZ_FNIT01000012.1"/>
</dbReference>
<dbReference type="Gene3D" id="3.60.21.10">
    <property type="match status" value="1"/>
</dbReference>
<dbReference type="AlphaFoldDB" id="A0A1H0M541"/>
<dbReference type="InterPro" id="IPR029052">
    <property type="entry name" value="Metallo-depent_PP-like"/>
</dbReference>
<evidence type="ECO:0000259" key="1">
    <source>
        <dbReference type="Pfam" id="PF00149"/>
    </source>
</evidence>
<reference evidence="2 3" key="1">
    <citation type="submission" date="2016-10" db="EMBL/GenBank/DDBJ databases">
        <authorList>
            <person name="de Groot N.N."/>
        </authorList>
    </citation>
    <scope>NUCLEOTIDE SEQUENCE [LARGE SCALE GENOMIC DNA]</scope>
    <source>
        <strain evidence="3">L7-484,KACC 16230,DSM 25025</strain>
    </source>
</reference>
<accession>A0A1H0M541</accession>
<evidence type="ECO:0000313" key="2">
    <source>
        <dbReference type="EMBL" id="SDO75568.1"/>
    </source>
</evidence>
<gene>
    <name evidence="2" type="ORF">SAMN05192530_11273</name>
</gene>
<dbReference type="GO" id="GO:0016787">
    <property type="term" value="F:hydrolase activity"/>
    <property type="evidence" value="ECO:0007669"/>
    <property type="project" value="InterPro"/>
</dbReference>
<keyword evidence="3" id="KW-1185">Reference proteome</keyword>